<dbReference type="InterPro" id="IPR026444">
    <property type="entry name" value="Secre_tail"/>
</dbReference>
<evidence type="ECO:0000313" key="5">
    <source>
        <dbReference type="Proteomes" id="UP000275719"/>
    </source>
</evidence>
<feature type="domain" description="Secretion system C-terminal sorting" evidence="3">
    <location>
        <begin position="259"/>
        <end position="327"/>
    </location>
</feature>
<keyword evidence="5" id="KW-1185">Reference proteome</keyword>
<organism evidence="4 5">
    <name type="scientific">Paenimyroides tangerinum</name>
    <dbReference type="NCBI Taxonomy" id="2488728"/>
    <lineage>
        <taxon>Bacteria</taxon>
        <taxon>Pseudomonadati</taxon>
        <taxon>Bacteroidota</taxon>
        <taxon>Flavobacteriia</taxon>
        <taxon>Flavobacteriales</taxon>
        <taxon>Flavobacteriaceae</taxon>
        <taxon>Paenimyroides</taxon>
    </lineage>
</organism>
<dbReference type="RefSeq" id="WP_125017480.1">
    <property type="nucleotide sequence ID" value="NZ_RQVQ01000006.1"/>
</dbReference>
<dbReference type="NCBIfam" id="TIGR04183">
    <property type="entry name" value="Por_Secre_tail"/>
    <property type="match status" value="1"/>
</dbReference>
<keyword evidence="1 2" id="KW-0732">Signal</keyword>
<protein>
    <submittedName>
        <fullName evidence="4">T9SS C-terminal target domain-containing protein</fullName>
    </submittedName>
</protein>
<dbReference type="OrthoDB" id="1347532at2"/>
<dbReference type="EMBL" id="RQVQ01000006">
    <property type="protein sequence ID" value="RRJ92255.1"/>
    <property type="molecule type" value="Genomic_DNA"/>
</dbReference>
<dbReference type="Proteomes" id="UP000275719">
    <property type="component" value="Unassembled WGS sequence"/>
</dbReference>
<dbReference type="Pfam" id="PF18962">
    <property type="entry name" value="Por_Secre_tail"/>
    <property type="match status" value="1"/>
</dbReference>
<accession>A0A3P3WAR7</accession>
<dbReference type="AlphaFoldDB" id="A0A3P3WAR7"/>
<gene>
    <name evidence="4" type="ORF">EG240_03500</name>
</gene>
<evidence type="ECO:0000313" key="4">
    <source>
        <dbReference type="EMBL" id="RRJ92255.1"/>
    </source>
</evidence>
<evidence type="ECO:0000259" key="3">
    <source>
        <dbReference type="Pfam" id="PF18962"/>
    </source>
</evidence>
<proteinExistence type="predicted"/>
<evidence type="ECO:0000256" key="2">
    <source>
        <dbReference type="SAM" id="SignalP"/>
    </source>
</evidence>
<feature type="signal peptide" evidence="2">
    <location>
        <begin position="1"/>
        <end position="17"/>
    </location>
</feature>
<name>A0A3P3WAR7_9FLAO</name>
<comment type="caution">
    <text evidence="4">The sequence shown here is derived from an EMBL/GenBank/DDBJ whole genome shotgun (WGS) entry which is preliminary data.</text>
</comment>
<sequence>MKKITLLLIFLSTYANVFPQNFYSFTQSSENYADLTNATSLNNGQSWLYDLYGPIPNAFPIQIFGNQLSEIYFEDNNFTLTNSDGSNYTVLIPFPALVSDRNLTGIGTSLSPISYKVDGVVGNRILKLEVKNAGLESDFDLSSPETSTSTHFVNYQIWFYEVDNSFEYRFGSNNITNLSTLNPDSRLYSAFFSFIENGELFEFKSGVADASVTSPIYSESYTEDDIPVSFTSMIPANTVYRFEVITLSNHNKEKVEFAMYPNPTSDVLNLTFSENLEKNYSIYDLLGREVLKGKFENTSESQIAVEKLQIGTYILRIGGTNKKFIKK</sequence>
<reference evidence="4 5" key="1">
    <citation type="submission" date="2018-11" db="EMBL/GenBank/DDBJ databases">
        <title>Flavobacterium sp. nov., YIM 102701-2 draft genome.</title>
        <authorList>
            <person name="Li G."/>
            <person name="Jiang Y."/>
        </authorList>
    </citation>
    <scope>NUCLEOTIDE SEQUENCE [LARGE SCALE GENOMIC DNA]</scope>
    <source>
        <strain evidence="4 5">YIM 102701-2</strain>
    </source>
</reference>
<evidence type="ECO:0000256" key="1">
    <source>
        <dbReference type="ARBA" id="ARBA00022729"/>
    </source>
</evidence>
<feature type="chain" id="PRO_5017978683" evidence="2">
    <location>
        <begin position="18"/>
        <end position="327"/>
    </location>
</feature>